<evidence type="ECO:0000259" key="3">
    <source>
        <dbReference type="Pfam" id="PF00534"/>
    </source>
</evidence>
<organism evidence="5 6">
    <name type="scientific">Bifidobacterium reuteri DSM 23975</name>
    <dbReference type="NCBI Taxonomy" id="1437610"/>
    <lineage>
        <taxon>Bacteria</taxon>
        <taxon>Bacillati</taxon>
        <taxon>Actinomycetota</taxon>
        <taxon>Actinomycetes</taxon>
        <taxon>Bifidobacteriales</taxon>
        <taxon>Bifidobacteriaceae</taxon>
        <taxon>Bifidobacterium</taxon>
    </lineage>
</organism>
<accession>A0A087CXP1</accession>
<sequence length="364" mass="40866">MRVAHLVFSFNSGGIEHLLVDALNYWPIQDELLLCIVNDSFDQTLIDSICKHRNVNIEFLHRRQGSGKLPYLKKLNALLSRFRPDVVHCHSNNVLLFSLPLKFLHPRWKFVYTVHDTNIYNRLSHVNIALHKLFVSHITAISKSVYQNIVDSGFPESRVTVVHNGVDPSKFGPHKERHDGNEPRTIICVARLLPEKKGQDILIDALAELARGGETYRCLFVGAAPAEHPEYRQQLIDRAGEHQLSDVEFLGNRNDIPHLLAQSDAFVLPSRYEGFGISIIEAMMAKVPVIASAVDGPKEIIGDNTYGVLFESGDSGQLASAIHHVMVTDNQAMVETAYRHALDDFSIDAMVDGFRAVYRTTVGR</sequence>
<dbReference type="Pfam" id="PF13439">
    <property type="entry name" value="Glyco_transf_4"/>
    <property type="match status" value="1"/>
</dbReference>
<dbReference type="AlphaFoldDB" id="A0A087CXP1"/>
<keyword evidence="2 5" id="KW-0808">Transferase</keyword>
<dbReference type="EMBL" id="JGZK01000002">
    <property type="protein sequence ID" value="KFI88041.1"/>
    <property type="molecule type" value="Genomic_DNA"/>
</dbReference>
<evidence type="ECO:0000256" key="1">
    <source>
        <dbReference type="ARBA" id="ARBA00022676"/>
    </source>
</evidence>
<dbReference type="Gene3D" id="3.40.50.2000">
    <property type="entry name" value="Glycogen Phosphorylase B"/>
    <property type="match status" value="2"/>
</dbReference>
<dbReference type="Proteomes" id="UP000028984">
    <property type="component" value="Unassembled WGS sequence"/>
</dbReference>
<dbReference type="GO" id="GO:0004373">
    <property type="term" value="F:alpha-1,4-glucan glucosyltransferase (UDP-glucose donor) activity"/>
    <property type="evidence" value="ECO:0007669"/>
    <property type="project" value="UniProtKB-EC"/>
</dbReference>
<evidence type="ECO:0000256" key="2">
    <source>
        <dbReference type="ARBA" id="ARBA00022679"/>
    </source>
</evidence>
<dbReference type="EC" id="2.4.1.11" evidence="5"/>
<protein>
    <submittedName>
        <fullName evidence="5">Glycosyltransferase</fullName>
        <ecNumber evidence="5">2.4.1.11</ecNumber>
    </submittedName>
</protein>
<dbReference type="SUPFAM" id="SSF53756">
    <property type="entry name" value="UDP-Glycosyltransferase/glycogen phosphorylase"/>
    <property type="match status" value="1"/>
</dbReference>
<dbReference type="OrthoDB" id="5136778at2"/>
<dbReference type="Pfam" id="PF00534">
    <property type="entry name" value="Glycos_transf_1"/>
    <property type="match status" value="1"/>
</dbReference>
<keyword evidence="6" id="KW-1185">Reference proteome</keyword>
<proteinExistence type="predicted"/>
<dbReference type="RefSeq" id="WP_081886499.1">
    <property type="nucleotide sequence ID" value="NZ_JDUW01000033.1"/>
</dbReference>
<feature type="domain" description="Glycosyl transferase family 1" evidence="3">
    <location>
        <begin position="181"/>
        <end position="328"/>
    </location>
</feature>
<evidence type="ECO:0000313" key="6">
    <source>
        <dbReference type="Proteomes" id="UP000028984"/>
    </source>
</evidence>
<feature type="domain" description="Glycosyltransferase subfamily 4-like N-terminal" evidence="4">
    <location>
        <begin position="52"/>
        <end position="169"/>
    </location>
</feature>
<keyword evidence="1 5" id="KW-0328">Glycosyltransferase</keyword>
<evidence type="ECO:0000259" key="4">
    <source>
        <dbReference type="Pfam" id="PF13439"/>
    </source>
</evidence>
<gene>
    <name evidence="5" type="ORF">BREU_0827</name>
</gene>
<dbReference type="PANTHER" id="PTHR12526">
    <property type="entry name" value="GLYCOSYLTRANSFERASE"/>
    <property type="match status" value="1"/>
</dbReference>
<dbReference type="InterPro" id="IPR028098">
    <property type="entry name" value="Glyco_trans_4-like_N"/>
</dbReference>
<dbReference type="STRING" id="1437610.BREU_0827"/>
<dbReference type="InterPro" id="IPR001296">
    <property type="entry name" value="Glyco_trans_1"/>
</dbReference>
<dbReference type="eggNOG" id="COG0438">
    <property type="taxonomic scope" value="Bacteria"/>
</dbReference>
<dbReference type="CDD" id="cd03801">
    <property type="entry name" value="GT4_PimA-like"/>
    <property type="match status" value="1"/>
</dbReference>
<evidence type="ECO:0000313" key="5">
    <source>
        <dbReference type="EMBL" id="KFI88041.1"/>
    </source>
</evidence>
<reference evidence="5 6" key="1">
    <citation type="submission" date="2014-03" db="EMBL/GenBank/DDBJ databases">
        <title>Genomics of Bifidobacteria.</title>
        <authorList>
            <person name="Ventura M."/>
            <person name="Milani C."/>
            <person name="Lugli G.A."/>
        </authorList>
    </citation>
    <scope>NUCLEOTIDE SEQUENCE [LARGE SCALE GENOMIC DNA]</scope>
    <source>
        <strain evidence="5 6">DSM 23975</strain>
    </source>
</reference>
<name>A0A087CXP1_9BIFI</name>
<comment type="caution">
    <text evidence="5">The sequence shown here is derived from an EMBL/GenBank/DDBJ whole genome shotgun (WGS) entry which is preliminary data.</text>
</comment>